<dbReference type="GO" id="GO:0008757">
    <property type="term" value="F:S-adenosylmethionine-dependent methyltransferase activity"/>
    <property type="evidence" value="ECO:0007669"/>
    <property type="project" value="InterPro"/>
</dbReference>
<organism evidence="3 4">
    <name type="scientific">Mailhella massiliensis</name>
    <dbReference type="NCBI Taxonomy" id="1903261"/>
    <lineage>
        <taxon>Bacteria</taxon>
        <taxon>Pseudomonadati</taxon>
        <taxon>Thermodesulfobacteriota</taxon>
        <taxon>Desulfovibrionia</taxon>
        <taxon>Desulfovibrionales</taxon>
        <taxon>Desulfovibrionaceae</taxon>
        <taxon>Mailhella</taxon>
    </lineage>
</organism>
<dbReference type="NCBIfam" id="NF045667">
    <property type="entry name" value="MTase_DVU1556"/>
    <property type="match status" value="1"/>
</dbReference>
<dbReference type="InterPro" id="IPR013216">
    <property type="entry name" value="Methyltransf_11"/>
</dbReference>
<keyword evidence="3" id="KW-0489">Methyltransferase</keyword>
<dbReference type="PANTHER" id="PTHR44068">
    <property type="entry name" value="ZGC:194242"/>
    <property type="match status" value="1"/>
</dbReference>
<dbReference type="Pfam" id="PF08241">
    <property type="entry name" value="Methyltransf_11"/>
    <property type="match status" value="1"/>
</dbReference>
<dbReference type="GO" id="GO:0032259">
    <property type="term" value="P:methylation"/>
    <property type="evidence" value="ECO:0007669"/>
    <property type="project" value="UniProtKB-KW"/>
</dbReference>
<evidence type="ECO:0000313" key="3">
    <source>
        <dbReference type="EMBL" id="HJD96609.1"/>
    </source>
</evidence>
<keyword evidence="1" id="KW-0808">Transferase</keyword>
<evidence type="ECO:0000313" key="4">
    <source>
        <dbReference type="Proteomes" id="UP000698963"/>
    </source>
</evidence>
<name>A0A921AV04_9BACT</name>
<evidence type="ECO:0000256" key="1">
    <source>
        <dbReference type="ARBA" id="ARBA00022679"/>
    </source>
</evidence>
<accession>A0A921AV04</accession>
<evidence type="ECO:0000259" key="2">
    <source>
        <dbReference type="Pfam" id="PF08241"/>
    </source>
</evidence>
<sequence length="237" mass="25064">MPDTPALYTSALFRRIAGGAWRPGGEELTRHGLELCAFPPGSRILDAGCGAGASLRVLSSLGLHGTGLDREYHLSEPFPFVQGDAQNLPFADHSFDGMLCECVLSLLPEPEHALRSFAAVLRPGGKLLLSDLFLLEGSPLPGGTGCSSGARPLRAMEEMLDRAGFSLLFFENHSLRLKELAAKLLWYGDAGLCASLRGSPSSCACSSGRARYGYGLWIACAGNPESGQRKASSPLPG</sequence>
<proteinExistence type="predicted"/>
<reference evidence="3" key="1">
    <citation type="journal article" date="2021" name="PeerJ">
        <title>Extensive microbial diversity within the chicken gut microbiome revealed by metagenomics and culture.</title>
        <authorList>
            <person name="Gilroy R."/>
            <person name="Ravi A."/>
            <person name="Getino M."/>
            <person name="Pursley I."/>
            <person name="Horton D.L."/>
            <person name="Alikhan N.F."/>
            <person name="Baker D."/>
            <person name="Gharbi K."/>
            <person name="Hall N."/>
            <person name="Watson M."/>
            <person name="Adriaenssens E.M."/>
            <person name="Foster-Nyarko E."/>
            <person name="Jarju S."/>
            <person name="Secka A."/>
            <person name="Antonio M."/>
            <person name="Oren A."/>
            <person name="Chaudhuri R.R."/>
            <person name="La Ragione R."/>
            <person name="Hildebrand F."/>
            <person name="Pallen M.J."/>
        </authorList>
    </citation>
    <scope>NUCLEOTIDE SEQUENCE</scope>
    <source>
        <strain evidence="3">ChiGjej2B2-19336</strain>
    </source>
</reference>
<dbReference type="InterPro" id="IPR050447">
    <property type="entry name" value="Erg6_SMT_methyltransf"/>
</dbReference>
<dbReference type="EMBL" id="DYZA01000057">
    <property type="protein sequence ID" value="HJD96609.1"/>
    <property type="molecule type" value="Genomic_DNA"/>
</dbReference>
<dbReference type="Gene3D" id="3.40.50.150">
    <property type="entry name" value="Vaccinia Virus protein VP39"/>
    <property type="match status" value="1"/>
</dbReference>
<dbReference type="CDD" id="cd02440">
    <property type="entry name" value="AdoMet_MTases"/>
    <property type="match status" value="1"/>
</dbReference>
<reference evidence="3" key="2">
    <citation type="submission" date="2021-09" db="EMBL/GenBank/DDBJ databases">
        <authorList>
            <person name="Gilroy R."/>
        </authorList>
    </citation>
    <scope>NUCLEOTIDE SEQUENCE</scope>
    <source>
        <strain evidence="3">ChiGjej2B2-19336</strain>
    </source>
</reference>
<dbReference type="Proteomes" id="UP000698963">
    <property type="component" value="Unassembled WGS sequence"/>
</dbReference>
<protein>
    <submittedName>
        <fullName evidence="3">Class I SAM-dependent methyltransferase</fullName>
    </submittedName>
</protein>
<gene>
    <name evidence="3" type="ORF">K8W16_03045</name>
</gene>
<dbReference type="AlphaFoldDB" id="A0A921AV04"/>
<dbReference type="PANTHER" id="PTHR44068:SF11">
    <property type="entry name" value="GERANYL DIPHOSPHATE 2-C-METHYLTRANSFERASE"/>
    <property type="match status" value="1"/>
</dbReference>
<dbReference type="InterPro" id="IPR029063">
    <property type="entry name" value="SAM-dependent_MTases_sf"/>
</dbReference>
<dbReference type="RefSeq" id="WP_304121041.1">
    <property type="nucleotide sequence ID" value="NZ_DYZA01000057.1"/>
</dbReference>
<comment type="caution">
    <text evidence="3">The sequence shown here is derived from an EMBL/GenBank/DDBJ whole genome shotgun (WGS) entry which is preliminary data.</text>
</comment>
<dbReference type="SUPFAM" id="SSF53335">
    <property type="entry name" value="S-adenosyl-L-methionine-dependent methyltransferases"/>
    <property type="match status" value="1"/>
</dbReference>
<feature type="domain" description="Methyltransferase type 11" evidence="2">
    <location>
        <begin position="45"/>
        <end position="128"/>
    </location>
</feature>